<comment type="caution">
    <text evidence="2">The sequence shown here is derived from an EMBL/GenBank/DDBJ whole genome shotgun (WGS) entry which is preliminary data.</text>
</comment>
<feature type="chain" id="PRO_5045084369" description="Lipoprotein" evidence="1">
    <location>
        <begin position="25"/>
        <end position="214"/>
    </location>
</feature>
<evidence type="ECO:0008006" key="4">
    <source>
        <dbReference type="Google" id="ProtNLM"/>
    </source>
</evidence>
<dbReference type="Proteomes" id="UP001500141">
    <property type="component" value="Unassembled WGS sequence"/>
</dbReference>
<sequence length="214" mass="23702">MRKINPVYLASLFLVSAIMFIACEKDENSKNENKSLNVSKIGDKQTIQKLQNYIDAKSIDNNENKVSNDQYDFENAEIVLNEETGLGLIVVKSISPVLSADSESLMVGFDGDLIYGEPLLLEINNETNSSLVKVFDIDKELISTFSFDYLNNSVVSTPNTAYSRNKPCDQATMDCISDAYSNHGWTSVGLGMVSAFIPETFGVMAIACYDRVCR</sequence>
<accession>A0ABP8ZVM5</accession>
<keyword evidence="3" id="KW-1185">Reference proteome</keyword>
<reference evidence="3" key="1">
    <citation type="journal article" date="2019" name="Int. J. Syst. Evol. Microbiol.">
        <title>The Global Catalogue of Microorganisms (GCM) 10K type strain sequencing project: providing services to taxonomists for standard genome sequencing and annotation.</title>
        <authorList>
            <consortium name="The Broad Institute Genomics Platform"/>
            <consortium name="The Broad Institute Genome Sequencing Center for Infectious Disease"/>
            <person name="Wu L."/>
            <person name="Ma J."/>
        </authorList>
    </citation>
    <scope>NUCLEOTIDE SEQUENCE [LARGE SCALE GENOMIC DNA]</scope>
    <source>
        <strain evidence="3">JCM 18198</strain>
    </source>
</reference>
<evidence type="ECO:0000313" key="3">
    <source>
        <dbReference type="Proteomes" id="UP001500141"/>
    </source>
</evidence>
<organism evidence="2 3">
    <name type="scientific">Flavobacterium hankyongi</name>
    <dbReference type="NCBI Taxonomy" id="1176532"/>
    <lineage>
        <taxon>Bacteria</taxon>
        <taxon>Pseudomonadati</taxon>
        <taxon>Bacteroidota</taxon>
        <taxon>Flavobacteriia</taxon>
        <taxon>Flavobacteriales</taxon>
        <taxon>Flavobacteriaceae</taxon>
        <taxon>Flavobacterium</taxon>
    </lineage>
</organism>
<dbReference type="RefSeq" id="WP_264543460.1">
    <property type="nucleotide sequence ID" value="NZ_BAABIP010000011.1"/>
</dbReference>
<name>A0ABP8ZVM5_9FLAO</name>
<evidence type="ECO:0000313" key="2">
    <source>
        <dbReference type="EMBL" id="GAA4766305.1"/>
    </source>
</evidence>
<gene>
    <name evidence="2" type="ORF">GCM10023230_15080</name>
</gene>
<keyword evidence="1" id="KW-0732">Signal</keyword>
<protein>
    <recommendedName>
        <fullName evidence="4">Lipoprotein</fullName>
    </recommendedName>
</protein>
<proteinExistence type="predicted"/>
<dbReference type="EMBL" id="BAABIP010000011">
    <property type="protein sequence ID" value="GAA4766305.1"/>
    <property type="molecule type" value="Genomic_DNA"/>
</dbReference>
<evidence type="ECO:0000256" key="1">
    <source>
        <dbReference type="SAM" id="SignalP"/>
    </source>
</evidence>
<dbReference type="PROSITE" id="PS51257">
    <property type="entry name" value="PROKAR_LIPOPROTEIN"/>
    <property type="match status" value="1"/>
</dbReference>
<feature type="signal peptide" evidence="1">
    <location>
        <begin position="1"/>
        <end position="24"/>
    </location>
</feature>